<dbReference type="Gene3D" id="3.90.1150.10">
    <property type="entry name" value="Aspartate Aminotransferase, domain 1"/>
    <property type="match status" value="1"/>
</dbReference>
<dbReference type="GO" id="GO:0008710">
    <property type="term" value="F:8-amino-7-oxononanoate synthase activity"/>
    <property type="evidence" value="ECO:0007669"/>
    <property type="project" value="TreeGrafter"/>
</dbReference>
<feature type="domain" description="Aminotransferase class I/classII large" evidence="5">
    <location>
        <begin position="60"/>
        <end position="388"/>
    </location>
</feature>
<dbReference type="CDD" id="cd06454">
    <property type="entry name" value="KBL_like"/>
    <property type="match status" value="1"/>
</dbReference>
<dbReference type="SUPFAM" id="SSF53383">
    <property type="entry name" value="PLP-dependent transferases"/>
    <property type="match status" value="1"/>
</dbReference>
<dbReference type="InterPro" id="IPR050087">
    <property type="entry name" value="AON_synthase_class-II"/>
</dbReference>
<dbReference type="PANTHER" id="PTHR13693">
    <property type="entry name" value="CLASS II AMINOTRANSFERASE/8-AMINO-7-OXONONANOATE SYNTHASE"/>
    <property type="match status" value="1"/>
</dbReference>
<dbReference type="Gene3D" id="3.40.640.10">
    <property type="entry name" value="Type I PLP-dependent aspartate aminotransferase-like (Major domain)"/>
    <property type="match status" value="1"/>
</dbReference>
<comment type="cofactor">
    <cofactor evidence="1">
        <name>pyridoxal 5'-phosphate</name>
        <dbReference type="ChEBI" id="CHEBI:597326"/>
    </cofactor>
</comment>
<keyword evidence="3" id="KW-0663">Pyridoxal phosphate</keyword>
<dbReference type="Pfam" id="PF00155">
    <property type="entry name" value="Aminotran_1_2"/>
    <property type="match status" value="1"/>
</dbReference>
<keyword evidence="2" id="KW-0808">Transferase</keyword>
<organism evidence="6 7">
    <name type="scientific">Luteolibacter luteus</name>
    <dbReference type="NCBI Taxonomy" id="2728835"/>
    <lineage>
        <taxon>Bacteria</taxon>
        <taxon>Pseudomonadati</taxon>
        <taxon>Verrucomicrobiota</taxon>
        <taxon>Verrucomicrobiia</taxon>
        <taxon>Verrucomicrobiales</taxon>
        <taxon>Verrucomicrobiaceae</taxon>
        <taxon>Luteolibacter</taxon>
    </lineage>
</organism>
<dbReference type="InterPro" id="IPR015422">
    <property type="entry name" value="PyrdxlP-dep_Trfase_small"/>
</dbReference>
<dbReference type="EMBL" id="CP051774">
    <property type="protein sequence ID" value="QJE94945.1"/>
    <property type="molecule type" value="Genomic_DNA"/>
</dbReference>
<reference evidence="6 7" key="1">
    <citation type="submission" date="2020-04" db="EMBL/GenBank/DDBJ databases">
        <title>Luteolibacter sp. G-1-1-1 isolated from soil.</title>
        <authorList>
            <person name="Dahal R.H."/>
        </authorList>
    </citation>
    <scope>NUCLEOTIDE SEQUENCE [LARGE SCALE GENOMIC DNA]</scope>
    <source>
        <strain evidence="6 7">G-1-1-1</strain>
    </source>
</reference>
<dbReference type="KEGG" id="luo:HHL09_03845"/>
<evidence type="ECO:0000313" key="6">
    <source>
        <dbReference type="EMBL" id="QJE94945.1"/>
    </source>
</evidence>
<dbReference type="PANTHER" id="PTHR13693:SF100">
    <property type="entry name" value="8-AMINO-7-OXONONANOATE SYNTHASE"/>
    <property type="match status" value="1"/>
</dbReference>
<evidence type="ECO:0000313" key="7">
    <source>
        <dbReference type="Proteomes" id="UP000501812"/>
    </source>
</evidence>
<accession>A0A858RE02</accession>
<dbReference type="Proteomes" id="UP000501812">
    <property type="component" value="Chromosome"/>
</dbReference>
<dbReference type="AlphaFoldDB" id="A0A858RE02"/>
<sequence>MSGTTPKSCSVGHLSAPVRSSDPTGPREELAALESAGLLRSLRSLDSPAGPKVIRDGRELWNFASNDYLGLASHPALAEAFIEGIHRYGAGSAASRLVSGTLPPHRELEESLAAAKGAEASLVFSSGFATATGSLPALVGKDDVVVLDKLCHASLIDGARLSGAVIRVFPHNDVPKLDRLLEVIRKKQAGARVIVVTESVFSMDGDLCPLREIIETKDKHGALLFLDEAHAFGAIGPSGMGLAAQLGLQDRVDFQMGTLSKAAGLSGGYLACSAEWRDLLVNRARSFIYSTAPPPALAHAAMASLALIRSATGDALRESLHANIAAFAPGHPSPIVPIILGENQRTLDASKALEERSYLVPAIRFPTVPRGTARLRISISAAHPLEALAGLKNEIAAISRDRS</sequence>
<evidence type="ECO:0000256" key="1">
    <source>
        <dbReference type="ARBA" id="ARBA00001933"/>
    </source>
</evidence>
<dbReference type="InterPro" id="IPR015424">
    <property type="entry name" value="PyrdxlP-dep_Trfase"/>
</dbReference>
<feature type="region of interest" description="Disordered" evidence="4">
    <location>
        <begin position="1"/>
        <end position="26"/>
    </location>
</feature>
<protein>
    <submittedName>
        <fullName evidence="6">8-amino-7-oxononanoate synthase</fullName>
    </submittedName>
</protein>
<dbReference type="GO" id="GO:0009102">
    <property type="term" value="P:biotin biosynthetic process"/>
    <property type="evidence" value="ECO:0007669"/>
    <property type="project" value="TreeGrafter"/>
</dbReference>
<gene>
    <name evidence="6" type="ORF">HHL09_03845</name>
</gene>
<evidence type="ECO:0000256" key="4">
    <source>
        <dbReference type="SAM" id="MobiDB-lite"/>
    </source>
</evidence>
<evidence type="ECO:0000256" key="2">
    <source>
        <dbReference type="ARBA" id="ARBA00022679"/>
    </source>
</evidence>
<dbReference type="GO" id="GO:0030170">
    <property type="term" value="F:pyridoxal phosphate binding"/>
    <property type="evidence" value="ECO:0007669"/>
    <property type="project" value="InterPro"/>
</dbReference>
<evidence type="ECO:0000259" key="5">
    <source>
        <dbReference type="Pfam" id="PF00155"/>
    </source>
</evidence>
<name>A0A858RE02_9BACT</name>
<proteinExistence type="predicted"/>
<keyword evidence="7" id="KW-1185">Reference proteome</keyword>
<evidence type="ECO:0000256" key="3">
    <source>
        <dbReference type="ARBA" id="ARBA00022898"/>
    </source>
</evidence>
<dbReference type="InterPro" id="IPR015421">
    <property type="entry name" value="PyrdxlP-dep_Trfase_major"/>
</dbReference>
<dbReference type="InterPro" id="IPR004839">
    <property type="entry name" value="Aminotransferase_I/II_large"/>
</dbReference>